<feature type="transmembrane region" description="Helical" evidence="1">
    <location>
        <begin position="6"/>
        <end position="27"/>
    </location>
</feature>
<reference evidence="2 3" key="1">
    <citation type="journal article" date="2021" name="Syst. Appl. Microbiol.">
        <title>Persephonella atlantica sp. nov.: How to adapt to physico-chemical gradients in high temperature hydrothermal habitats.</title>
        <authorList>
            <person name="Francois D.X."/>
            <person name="Godfroy A."/>
            <person name="Mathien C."/>
            <person name="Aube J."/>
            <person name="Cathalot C."/>
            <person name="Lesongeur F."/>
            <person name="L'Haridon S."/>
            <person name="Philippon X."/>
            <person name="Roussel E.G."/>
        </authorList>
    </citation>
    <scope>NUCLEOTIDE SEQUENCE [LARGE SCALE GENOMIC DNA]</scope>
    <source>
        <strain evidence="2 3">MO1340</strain>
    </source>
</reference>
<gene>
    <name evidence="2" type="ORF">GWK41_08855</name>
</gene>
<evidence type="ECO:0000313" key="3">
    <source>
        <dbReference type="Proteomes" id="UP000772812"/>
    </source>
</evidence>
<keyword evidence="1" id="KW-0812">Transmembrane</keyword>
<proteinExistence type="predicted"/>
<comment type="caution">
    <text evidence="2">The sequence shown here is derived from an EMBL/GenBank/DDBJ whole genome shotgun (WGS) entry which is preliminary data.</text>
</comment>
<dbReference type="RefSeq" id="WP_200674629.1">
    <property type="nucleotide sequence ID" value="NZ_JAACYA010000002.1"/>
</dbReference>
<feature type="transmembrane region" description="Helical" evidence="1">
    <location>
        <begin position="39"/>
        <end position="60"/>
    </location>
</feature>
<dbReference type="Proteomes" id="UP000772812">
    <property type="component" value="Unassembled WGS sequence"/>
</dbReference>
<keyword evidence="1" id="KW-1133">Transmembrane helix</keyword>
<evidence type="ECO:0000313" key="2">
    <source>
        <dbReference type="EMBL" id="MBK3333179.1"/>
    </source>
</evidence>
<accession>A0ABS1GJR8</accession>
<name>A0ABS1GJR8_9AQUI</name>
<keyword evidence="1" id="KW-0472">Membrane</keyword>
<dbReference type="EMBL" id="JAACYA010000002">
    <property type="protein sequence ID" value="MBK3333179.1"/>
    <property type="molecule type" value="Genomic_DNA"/>
</dbReference>
<sequence>MVEFVGAGIGFSLTEMFIFSLGLLYLIDFRTRGRAAGERLGYITAGVVSLIVFLVGLIYAGKFAVDSLFLHENRDTAVRFLTMGIVFGVITFPFVLRSSTKFFIKV</sequence>
<keyword evidence="3" id="KW-1185">Reference proteome</keyword>
<protein>
    <submittedName>
        <fullName evidence="2">Uncharacterized protein</fullName>
    </submittedName>
</protein>
<feature type="transmembrane region" description="Helical" evidence="1">
    <location>
        <begin position="80"/>
        <end position="96"/>
    </location>
</feature>
<organism evidence="2 3">
    <name type="scientific">Persephonella atlantica</name>
    <dbReference type="NCBI Taxonomy" id="2699429"/>
    <lineage>
        <taxon>Bacteria</taxon>
        <taxon>Pseudomonadati</taxon>
        <taxon>Aquificota</taxon>
        <taxon>Aquificia</taxon>
        <taxon>Aquificales</taxon>
        <taxon>Hydrogenothermaceae</taxon>
        <taxon>Persephonella</taxon>
    </lineage>
</organism>
<evidence type="ECO:0000256" key="1">
    <source>
        <dbReference type="SAM" id="Phobius"/>
    </source>
</evidence>